<evidence type="ECO:0000256" key="6">
    <source>
        <dbReference type="ARBA" id="ARBA00023122"/>
    </source>
</evidence>
<dbReference type="PROSITE" id="PS51371">
    <property type="entry name" value="CBS"/>
    <property type="match status" value="1"/>
</dbReference>
<feature type="domain" description="CBS" evidence="12">
    <location>
        <begin position="345"/>
        <end position="406"/>
    </location>
</feature>
<gene>
    <name evidence="13" type="ORF">CLV58_13830</name>
</gene>
<evidence type="ECO:0000313" key="14">
    <source>
        <dbReference type="Proteomes" id="UP000238375"/>
    </source>
</evidence>
<dbReference type="EC" id="4.2.1.22" evidence="4 10"/>
<dbReference type="FunFam" id="3.40.50.1100:FF:000003">
    <property type="entry name" value="Cystathionine beta-synthase"/>
    <property type="match status" value="1"/>
</dbReference>
<dbReference type="InterPro" id="IPR001926">
    <property type="entry name" value="TrpB-like_PALP"/>
</dbReference>
<dbReference type="AlphaFoldDB" id="A0A2T0RUL9"/>
<evidence type="ECO:0000313" key="13">
    <source>
        <dbReference type="EMBL" id="PRY24822.1"/>
    </source>
</evidence>
<dbReference type="SUPFAM" id="SSF54631">
    <property type="entry name" value="CBS-domain pair"/>
    <property type="match status" value="1"/>
</dbReference>
<proteinExistence type="inferred from homology"/>
<evidence type="ECO:0000256" key="5">
    <source>
        <dbReference type="ARBA" id="ARBA00022898"/>
    </source>
</evidence>
<dbReference type="InterPro" id="IPR000644">
    <property type="entry name" value="CBS_dom"/>
</dbReference>
<evidence type="ECO:0000256" key="9">
    <source>
        <dbReference type="ARBA" id="ARBA00047490"/>
    </source>
</evidence>
<evidence type="ECO:0000256" key="7">
    <source>
        <dbReference type="ARBA" id="ARBA00023239"/>
    </source>
</evidence>
<dbReference type="Proteomes" id="UP000238375">
    <property type="component" value="Unassembled WGS sequence"/>
</dbReference>
<keyword evidence="14" id="KW-1185">Reference proteome</keyword>
<dbReference type="SUPFAM" id="SSF53686">
    <property type="entry name" value="Tryptophan synthase beta subunit-like PLP-dependent enzymes"/>
    <property type="match status" value="1"/>
</dbReference>
<comment type="caution">
    <text evidence="13">The sequence shown here is derived from an EMBL/GenBank/DDBJ whole genome shotgun (WGS) entry which is preliminary data.</text>
</comment>
<comment type="pathway">
    <text evidence="2">Amino-acid biosynthesis; L-cysteine biosynthesis; L-cysteine from L-homocysteine and L-serine: step 1/2.</text>
</comment>
<organism evidence="13 14">
    <name type="scientific">Spirosoma oryzae</name>
    <dbReference type="NCBI Taxonomy" id="1469603"/>
    <lineage>
        <taxon>Bacteria</taxon>
        <taxon>Pseudomonadati</taxon>
        <taxon>Bacteroidota</taxon>
        <taxon>Cytophagia</taxon>
        <taxon>Cytophagales</taxon>
        <taxon>Cytophagaceae</taxon>
        <taxon>Spirosoma</taxon>
    </lineage>
</organism>
<dbReference type="GO" id="GO:0016765">
    <property type="term" value="F:transferase activity, transferring alkyl or aryl (other than methyl) groups"/>
    <property type="evidence" value="ECO:0007669"/>
    <property type="project" value="UniProtKB-ARBA"/>
</dbReference>
<dbReference type="InterPro" id="IPR005857">
    <property type="entry name" value="Cysta_beta_synth"/>
</dbReference>
<dbReference type="InterPro" id="IPR036052">
    <property type="entry name" value="TrpB-like_PALP_sf"/>
</dbReference>
<sequence>MNVHNSIVDAIGNTPLVKLNRVTKGIRGTVLAKVEYFNPGNSVKDRIAIRMIEDAEKRGDLKPGGTIIEGTSGNTGFGLALTAIAKGYKCIFTMADKQSKEKIDILRAVGAEVVVCPTNVAPDDPRSYYSVARKLNRDIPNSIYPNQYDNLSNREAHYDTTGPEIWRDTDGRITHFAASVGTGGTISGTSKFLKEQNPNLFTLGLDTYGSVFKKYKETGLFDPGEIYPYLTEGIGEDILPQNVDFSVIDQFIKVTDKDAAIMARRLSREEGLFVGWSCGTAVHGALEWAKDNLTDDDVLVILLPDHGTRYLAKIYNDTWMKDHGFLEDRSFKTARDIIRHKSAGAGDSLTTIRTDVSISQAIQVLNRNGISQIPVTDETDQIVGSLTDSTVLNRLIDDPAVKDHPVSEVMDKPFKFVGLDNTIDALSSLIDRDNKALLVRDEREQVQIITQADLLAAMTN</sequence>
<comment type="similarity">
    <text evidence="3">Belongs to the cysteine synthase/cystathionine beta-synthase family.</text>
</comment>
<dbReference type="RefSeq" id="WP_106140725.1">
    <property type="nucleotide sequence ID" value="NZ_PVTE01000038.1"/>
</dbReference>
<accession>A0A2T0RUL9</accession>
<evidence type="ECO:0000256" key="11">
    <source>
        <dbReference type="PROSITE-ProRule" id="PRU00703"/>
    </source>
</evidence>
<evidence type="ECO:0000256" key="8">
    <source>
        <dbReference type="ARBA" id="ARBA00026192"/>
    </source>
</evidence>
<evidence type="ECO:0000256" key="3">
    <source>
        <dbReference type="ARBA" id="ARBA00007103"/>
    </source>
</evidence>
<keyword evidence="6 11" id="KW-0129">CBS domain</keyword>
<dbReference type="Gene3D" id="3.10.580.10">
    <property type="entry name" value="CBS-domain"/>
    <property type="match status" value="1"/>
</dbReference>
<name>A0A2T0RUL9_9BACT</name>
<dbReference type="InterPro" id="IPR050214">
    <property type="entry name" value="Cys_Synth/Cystath_Beta-Synth"/>
</dbReference>
<dbReference type="GO" id="GO:0019343">
    <property type="term" value="P:cysteine biosynthetic process via cystathionine"/>
    <property type="evidence" value="ECO:0007669"/>
    <property type="project" value="InterPro"/>
</dbReference>
<comment type="catalytic activity">
    <reaction evidence="9">
        <text>L-homocysteine + L-serine = L,L-cystathionine + H2O</text>
        <dbReference type="Rhea" id="RHEA:10112"/>
        <dbReference type="ChEBI" id="CHEBI:15377"/>
        <dbReference type="ChEBI" id="CHEBI:33384"/>
        <dbReference type="ChEBI" id="CHEBI:58161"/>
        <dbReference type="ChEBI" id="CHEBI:58199"/>
        <dbReference type="EC" id="4.2.1.22"/>
    </reaction>
</comment>
<dbReference type="NCBIfam" id="TIGR01137">
    <property type="entry name" value="cysta_beta"/>
    <property type="match status" value="1"/>
</dbReference>
<protein>
    <recommendedName>
        <fullName evidence="8 10">Cystathionine beta-synthase</fullName>
        <ecNumber evidence="4 10">4.2.1.22</ecNumber>
    </recommendedName>
</protein>
<keyword evidence="5" id="KW-0663">Pyridoxal phosphate</keyword>
<evidence type="ECO:0000256" key="4">
    <source>
        <dbReference type="ARBA" id="ARBA00012041"/>
    </source>
</evidence>
<dbReference type="CDD" id="cd01561">
    <property type="entry name" value="CBS_like"/>
    <property type="match status" value="1"/>
</dbReference>
<dbReference type="SMART" id="SM00116">
    <property type="entry name" value="CBS"/>
    <property type="match status" value="1"/>
</dbReference>
<dbReference type="OrthoDB" id="9808024at2"/>
<dbReference type="UniPathway" id="UPA00136">
    <property type="reaction ID" value="UER00201"/>
</dbReference>
<evidence type="ECO:0000256" key="2">
    <source>
        <dbReference type="ARBA" id="ARBA00005003"/>
    </source>
</evidence>
<dbReference type="InterPro" id="IPR001216">
    <property type="entry name" value="P-phosphate_BS"/>
</dbReference>
<evidence type="ECO:0000256" key="10">
    <source>
        <dbReference type="NCBIfam" id="TIGR01137"/>
    </source>
</evidence>
<dbReference type="Pfam" id="PF00291">
    <property type="entry name" value="PALP"/>
    <property type="match status" value="1"/>
</dbReference>
<dbReference type="FunFam" id="3.40.50.1100:FF:000118">
    <property type="entry name" value="Related to CYS4-cystathionine beta-synthase"/>
    <property type="match status" value="1"/>
</dbReference>
<evidence type="ECO:0000259" key="12">
    <source>
        <dbReference type="PROSITE" id="PS51371"/>
    </source>
</evidence>
<dbReference type="GO" id="GO:0006535">
    <property type="term" value="P:cysteine biosynthetic process from serine"/>
    <property type="evidence" value="ECO:0007669"/>
    <property type="project" value="InterPro"/>
</dbReference>
<keyword evidence="7" id="KW-0456">Lyase</keyword>
<dbReference type="EMBL" id="PVTE01000038">
    <property type="protein sequence ID" value="PRY24822.1"/>
    <property type="molecule type" value="Genomic_DNA"/>
</dbReference>
<evidence type="ECO:0000256" key="1">
    <source>
        <dbReference type="ARBA" id="ARBA00001933"/>
    </source>
</evidence>
<comment type="cofactor">
    <cofactor evidence="1">
        <name>pyridoxal 5'-phosphate</name>
        <dbReference type="ChEBI" id="CHEBI:597326"/>
    </cofactor>
</comment>
<reference evidence="13 14" key="1">
    <citation type="submission" date="2018-03" db="EMBL/GenBank/DDBJ databases">
        <title>Genomic Encyclopedia of Archaeal and Bacterial Type Strains, Phase II (KMG-II): from individual species to whole genera.</title>
        <authorList>
            <person name="Goeker M."/>
        </authorList>
    </citation>
    <scope>NUCLEOTIDE SEQUENCE [LARGE SCALE GENOMIC DNA]</scope>
    <source>
        <strain evidence="13 14">DSM 28354</strain>
    </source>
</reference>
<dbReference type="PROSITE" id="PS00901">
    <property type="entry name" value="CYS_SYNTHASE"/>
    <property type="match status" value="1"/>
</dbReference>
<dbReference type="InterPro" id="IPR046342">
    <property type="entry name" value="CBS_dom_sf"/>
</dbReference>
<dbReference type="Gene3D" id="3.40.50.1100">
    <property type="match status" value="2"/>
</dbReference>
<dbReference type="PANTHER" id="PTHR10314">
    <property type="entry name" value="CYSTATHIONINE BETA-SYNTHASE"/>
    <property type="match status" value="1"/>
</dbReference>
<dbReference type="GO" id="GO:0004122">
    <property type="term" value="F:cystathionine beta-synthase activity"/>
    <property type="evidence" value="ECO:0007669"/>
    <property type="project" value="UniProtKB-UniRule"/>
</dbReference>
<dbReference type="Pfam" id="PF00571">
    <property type="entry name" value="CBS"/>
    <property type="match status" value="1"/>
</dbReference>
<dbReference type="GO" id="GO:0005737">
    <property type="term" value="C:cytoplasm"/>
    <property type="evidence" value="ECO:0007669"/>
    <property type="project" value="InterPro"/>
</dbReference>